<dbReference type="InterPro" id="IPR012767">
    <property type="entry name" value="Trehalose_TreY"/>
</dbReference>
<evidence type="ECO:0000313" key="2">
    <source>
        <dbReference type="EMBL" id="KLN33728.1"/>
    </source>
</evidence>
<organism evidence="2 3">
    <name type="scientific">Cellulosimicrobium funkei</name>
    <dbReference type="NCBI Taxonomy" id="264251"/>
    <lineage>
        <taxon>Bacteria</taxon>
        <taxon>Bacillati</taxon>
        <taxon>Actinomycetota</taxon>
        <taxon>Actinomycetes</taxon>
        <taxon>Micrococcales</taxon>
        <taxon>Promicromonosporaceae</taxon>
        <taxon>Cellulosimicrobium</taxon>
    </lineage>
</organism>
<dbReference type="RefSeq" id="WP_047233845.1">
    <property type="nucleotide sequence ID" value="NZ_JNBQ01000027.1"/>
</dbReference>
<dbReference type="CDD" id="cd11336">
    <property type="entry name" value="AmyAc_MTSase"/>
    <property type="match status" value="1"/>
</dbReference>
<dbReference type="NCBIfam" id="TIGR02401">
    <property type="entry name" value="trehalose_TreY"/>
    <property type="match status" value="1"/>
</dbReference>
<keyword evidence="3" id="KW-1185">Reference proteome</keyword>
<dbReference type="GO" id="GO:0005992">
    <property type="term" value="P:trehalose biosynthetic process"/>
    <property type="evidence" value="ECO:0007669"/>
    <property type="project" value="TreeGrafter"/>
</dbReference>
<dbReference type="GO" id="GO:0047470">
    <property type="term" value="F:(1,4)-alpha-D-glucan 1-alpha-D-glucosylmutase activity"/>
    <property type="evidence" value="ECO:0007669"/>
    <property type="project" value="TreeGrafter"/>
</dbReference>
<comment type="caution">
    <text evidence="2">The sequence shown here is derived from an EMBL/GenBank/DDBJ whole genome shotgun (WGS) entry which is preliminary data.</text>
</comment>
<dbReference type="AlphaFoldDB" id="A0A0H2KKK6"/>
<gene>
    <name evidence="2" type="ORF">FB00_16025</name>
</gene>
<reference evidence="2 3" key="1">
    <citation type="submission" date="2014-05" db="EMBL/GenBank/DDBJ databases">
        <title>Cellulosimicrobium funkei U11 genome.</title>
        <authorList>
            <person name="Hu C."/>
            <person name="Gong Y."/>
            <person name="Wan W."/>
            <person name="Jiang M."/>
        </authorList>
    </citation>
    <scope>NUCLEOTIDE SEQUENCE [LARGE SCALE GENOMIC DNA]</scope>
    <source>
        <strain evidence="2 3">U11</strain>
    </source>
</reference>
<dbReference type="EMBL" id="JNBQ01000027">
    <property type="protein sequence ID" value="KLN33728.1"/>
    <property type="molecule type" value="Genomic_DNA"/>
</dbReference>
<dbReference type="PATRIC" id="fig|264251.5.peg.3262"/>
<dbReference type="Gene3D" id="3.30.1590.10">
    <property type="entry name" value="Maltooligosyl trehalose synthase, domain 2"/>
    <property type="match status" value="1"/>
</dbReference>
<dbReference type="SUPFAM" id="SSF51445">
    <property type="entry name" value="(Trans)glycosidases"/>
    <property type="match status" value="1"/>
</dbReference>
<feature type="domain" description="Glycosyl hydrolase family 13 catalytic" evidence="1">
    <location>
        <begin position="21"/>
        <end position="441"/>
    </location>
</feature>
<dbReference type="PANTHER" id="PTHR10357">
    <property type="entry name" value="ALPHA-AMYLASE FAMILY MEMBER"/>
    <property type="match status" value="1"/>
</dbReference>
<sequence length="889" mass="95223">MTAILPTVGAAGAHGAPPRVPVSTYRLQLGPDLTFDDAARQVPYLASLGVTHLYLSPVLQAAPGSTHGYDVVDHSRVSDELGGREGLERLAASARAAGLGIVLDVVPNHMAVPTPAWHNRALWSVLEDGADSPYARWFDVDWSAGEGAVLMPVLGARLGDVLAAGEIAVDEVEVPGSPEPRRVLRYYDHVFPVRAGTEDLPLTELVERQHYRLAYWRVGDEELNYRRFFDVGSLVAVRVEDEEVFDATHALVLGLVTDGTVDGLRIDHPDGLADPAQYLQRLADRTDAAWVVVEKILAGEEQVPPDWATVGTTGYDVAWRLQQLFVDPGGRSGLDAVMTRLTGAAPGGLGALVEEAKREVVAGPLYAEVHRLTDLAAAVCHDDPRLRDHTWRGLHQCLRELLVAFDRYRAYVVPGTPPRHEAVRAVEEAAERARARLDPQRAETLDVVVDLVLGREVGSAGRRREARRDELVVRFQQVCGAVTAKGVEDTAFYRWTELVSLCEVGGEPDRFSLGVHDWHAFAQRFAALTPHALTAGSTHDTKRGEDTRAALGVLSEDATGWSRLVDEVRAATAPYRGVLVDGLAENLLWQTVAGTWLPDAGAGADPADVATDGTSVAAIAPDRLVDYLRKALREAKVATSWTSPDDAYEEAVADVARRALADPAVTGAFARWSREHREELRAASLGITLVRLTAPGVADVYQGAESYAPTLVDPDNRRPVDVEALTERLARLDGGAPARTLADEKLLVTARALRLRRALADAFVGDGAGYAPVASSTPCALAFARTTPRGPRTGADADAAPVARVVTVATRLAGTVDRLGGWRDHVVALPQGTGAWVDVLTGREHPSGTVPVADLLADLPVALLVDRGDAVSAAVARTGEAHEPAGDAP</sequence>
<dbReference type="Gene3D" id="3.20.20.80">
    <property type="entry name" value="Glycosidases"/>
    <property type="match status" value="1"/>
</dbReference>
<dbReference type="Pfam" id="PF00128">
    <property type="entry name" value="Alpha-amylase"/>
    <property type="match status" value="1"/>
</dbReference>
<dbReference type="InterPro" id="IPR006047">
    <property type="entry name" value="GH13_cat_dom"/>
</dbReference>
<accession>A0A0H2KKK6</accession>
<dbReference type="PANTHER" id="PTHR10357:SF216">
    <property type="entry name" value="MALTOOLIGOSYL TREHALOSE SYNTHASE-RELATED"/>
    <property type="match status" value="1"/>
</dbReference>
<protein>
    <submittedName>
        <fullName evidence="2">Maltooligosyl trehalose synthase</fullName>
    </submittedName>
</protein>
<dbReference type="Gene3D" id="1.10.150.200">
    <property type="entry name" value="Maltooligosyl trehalose synthase, domain 3"/>
    <property type="match status" value="1"/>
</dbReference>
<evidence type="ECO:0000313" key="3">
    <source>
        <dbReference type="Proteomes" id="UP000035265"/>
    </source>
</evidence>
<dbReference type="SMART" id="SM00642">
    <property type="entry name" value="Aamy"/>
    <property type="match status" value="1"/>
</dbReference>
<evidence type="ECO:0000259" key="1">
    <source>
        <dbReference type="SMART" id="SM00642"/>
    </source>
</evidence>
<proteinExistence type="predicted"/>
<dbReference type="STRING" id="264251.FB00_16025"/>
<dbReference type="Proteomes" id="UP000035265">
    <property type="component" value="Unassembled WGS sequence"/>
</dbReference>
<dbReference type="Gene3D" id="1.10.10.470">
    <property type="entry name" value="Maltooligosyl trehalose synthase, domain 4"/>
    <property type="match status" value="1"/>
</dbReference>
<name>A0A0H2KKK6_9MICO</name>
<dbReference type="InterPro" id="IPR017853">
    <property type="entry name" value="GH"/>
</dbReference>
<dbReference type="InterPro" id="IPR013797">
    <property type="entry name" value="Maltooligo_trehalose_synth_4"/>
</dbReference>
<dbReference type="GO" id="GO:0030980">
    <property type="term" value="P:alpha-glucan catabolic process"/>
    <property type="evidence" value="ECO:0007669"/>
    <property type="project" value="TreeGrafter"/>
</dbReference>